<protein>
    <recommendedName>
        <fullName evidence="5">DUF4190 domain-containing protein</fullName>
    </recommendedName>
</protein>
<name>A0ABT8G3B0_9MICO</name>
<evidence type="ECO:0000256" key="1">
    <source>
        <dbReference type="SAM" id="MobiDB-lite"/>
    </source>
</evidence>
<proteinExistence type="predicted"/>
<keyword evidence="2" id="KW-0472">Membrane</keyword>
<evidence type="ECO:0000313" key="3">
    <source>
        <dbReference type="EMBL" id="MDN4473409.1"/>
    </source>
</evidence>
<feature type="region of interest" description="Disordered" evidence="1">
    <location>
        <begin position="1"/>
        <end position="37"/>
    </location>
</feature>
<keyword evidence="4" id="KW-1185">Reference proteome</keyword>
<dbReference type="EMBL" id="JAUHPV010000006">
    <property type="protein sequence ID" value="MDN4473409.1"/>
    <property type="molecule type" value="Genomic_DNA"/>
</dbReference>
<feature type="compositionally biased region" description="Basic and acidic residues" evidence="1">
    <location>
        <begin position="28"/>
        <end position="37"/>
    </location>
</feature>
<evidence type="ECO:0008006" key="5">
    <source>
        <dbReference type="Google" id="ProtNLM"/>
    </source>
</evidence>
<feature type="transmembrane region" description="Helical" evidence="2">
    <location>
        <begin position="87"/>
        <end position="111"/>
    </location>
</feature>
<reference evidence="3" key="1">
    <citation type="submission" date="2023-06" db="EMBL/GenBank/DDBJ databases">
        <title>SYSU T00b26.</title>
        <authorList>
            <person name="Gao L."/>
            <person name="Fang B.-Z."/>
            <person name="Li W.-J."/>
        </authorList>
    </citation>
    <scope>NUCLEOTIDE SEQUENCE</scope>
    <source>
        <strain evidence="3">SYSU T00b26</strain>
    </source>
</reference>
<organism evidence="3 4">
    <name type="scientific">Demequina zhanjiangensis</name>
    <dbReference type="NCBI Taxonomy" id="3051659"/>
    <lineage>
        <taxon>Bacteria</taxon>
        <taxon>Bacillati</taxon>
        <taxon>Actinomycetota</taxon>
        <taxon>Actinomycetes</taxon>
        <taxon>Micrococcales</taxon>
        <taxon>Demequinaceae</taxon>
        <taxon>Demequina</taxon>
    </lineage>
</organism>
<sequence>MEEHLQFERNQRGPFGMGPWQAANAPEEEGHAAARKADRTGMNRAALWMSIGGLFLPYVSVLVHVAAIVMAVVGLRAAKAGHADSRGAAIAALAISAIGLAAYVPLTMILLRA</sequence>
<comment type="caution">
    <text evidence="3">The sequence shown here is derived from an EMBL/GenBank/DDBJ whole genome shotgun (WGS) entry which is preliminary data.</text>
</comment>
<keyword evidence="2" id="KW-1133">Transmembrane helix</keyword>
<feature type="transmembrane region" description="Helical" evidence="2">
    <location>
        <begin position="45"/>
        <end position="75"/>
    </location>
</feature>
<dbReference type="RefSeq" id="WP_301128935.1">
    <property type="nucleotide sequence ID" value="NZ_JAUHPV010000006.1"/>
</dbReference>
<evidence type="ECO:0000313" key="4">
    <source>
        <dbReference type="Proteomes" id="UP001172738"/>
    </source>
</evidence>
<gene>
    <name evidence="3" type="ORF">QQX04_10445</name>
</gene>
<dbReference type="Proteomes" id="UP001172738">
    <property type="component" value="Unassembled WGS sequence"/>
</dbReference>
<feature type="compositionally biased region" description="Basic and acidic residues" evidence="1">
    <location>
        <begin position="1"/>
        <end position="11"/>
    </location>
</feature>
<keyword evidence="2" id="KW-0812">Transmembrane</keyword>
<evidence type="ECO:0000256" key="2">
    <source>
        <dbReference type="SAM" id="Phobius"/>
    </source>
</evidence>
<accession>A0ABT8G3B0</accession>